<protein>
    <submittedName>
        <fullName evidence="2">Uncharacterized protein LOC129921700 isoform X1</fullName>
    </submittedName>
</protein>
<proteinExistence type="predicted"/>
<dbReference type="GeneID" id="129921700"/>
<sequence>MPGSAVKITDRVTPFCILLTVIACALGNHNKWWTCNSECARCVRRVTPMEELIVQFYPGLFSQTPPENMFYSSESTGPGVSMVNSGTAEIPSLGDGSGGNRTLGTLGGLREMETNRSHVAYHPSTSGCCETVTEYLTPPNVTIKGQVYRVVHLRHAFQFIPIGKCRKGSTCQEGQCVEQYRAHWVLVYNTTTAVVGPPVSFSPIEVPSHCECMNVGRS</sequence>
<evidence type="ECO:0000313" key="2">
    <source>
        <dbReference type="RefSeq" id="XP_055860150.1"/>
    </source>
</evidence>
<dbReference type="OMA" id="FIPVGRC"/>
<reference evidence="2" key="1">
    <citation type="submission" date="2025-08" db="UniProtKB">
        <authorList>
            <consortium name="RefSeq"/>
        </authorList>
    </citation>
    <scope>IDENTIFICATION</scope>
</reference>
<name>A0A9W2YC31_BIOGL</name>
<dbReference type="RefSeq" id="XP_055860150.1">
    <property type="nucleotide sequence ID" value="XM_056004175.1"/>
</dbReference>
<keyword evidence="1" id="KW-1185">Reference proteome</keyword>
<dbReference type="OrthoDB" id="6046294at2759"/>
<dbReference type="AlphaFoldDB" id="A0A9W2YC31"/>
<evidence type="ECO:0000313" key="1">
    <source>
        <dbReference type="Proteomes" id="UP001165740"/>
    </source>
</evidence>
<dbReference type="PROSITE" id="PS51257">
    <property type="entry name" value="PROKAR_LIPOPROTEIN"/>
    <property type="match status" value="1"/>
</dbReference>
<accession>A0A9W2YC31</accession>
<organism evidence="1 2">
    <name type="scientific">Biomphalaria glabrata</name>
    <name type="common">Bloodfluke planorb</name>
    <name type="synonym">Freshwater snail</name>
    <dbReference type="NCBI Taxonomy" id="6526"/>
    <lineage>
        <taxon>Eukaryota</taxon>
        <taxon>Metazoa</taxon>
        <taxon>Spiralia</taxon>
        <taxon>Lophotrochozoa</taxon>
        <taxon>Mollusca</taxon>
        <taxon>Gastropoda</taxon>
        <taxon>Heterobranchia</taxon>
        <taxon>Euthyneura</taxon>
        <taxon>Panpulmonata</taxon>
        <taxon>Hygrophila</taxon>
        <taxon>Lymnaeoidea</taxon>
        <taxon>Planorbidae</taxon>
        <taxon>Biomphalaria</taxon>
    </lineage>
</organism>
<dbReference type="Proteomes" id="UP001165740">
    <property type="component" value="Chromosome 1"/>
</dbReference>
<gene>
    <name evidence="2" type="primary">LOC129921700</name>
</gene>